<reference evidence="4" key="1">
    <citation type="submission" date="2025-08" db="UniProtKB">
        <authorList>
            <consortium name="RefSeq"/>
        </authorList>
    </citation>
    <scope>IDENTIFICATION</scope>
</reference>
<proteinExistence type="predicted"/>
<accession>A0AB40B244</accession>
<protein>
    <submittedName>
        <fullName evidence="4">Uncharacterized protein LOC120257366</fullName>
    </submittedName>
</protein>
<dbReference type="RefSeq" id="XP_039120779.1">
    <property type="nucleotide sequence ID" value="XM_039264845.1"/>
</dbReference>
<keyword evidence="3" id="KW-1185">Reference proteome</keyword>
<dbReference type="PANTHER" id="PTHR32166:SF88">
    <property type="entry name" value="HAT TRANSPOSON SUPERFAMILY"/>
    <property type="match status" value="1"/>
</dbReference>
<evidence type="ECO:0000256" key="1">
    <source>
        <dbReference type="SAM" id="MobiDB-lite"/>
    </source>
</evidence>
<dbReference type="AlphaFoldDB" id="A0AB40B244"/>
<dbReference type="InterPro" id="IPR012337">
    <property type="entry name" value="RNaseH-like_sf"/>
</dbReference>
<dbReference type="GeneID" id="120257366"/>
<dbReference type="SUPFAM" id="SSF53098">
    <property type="entry name" value="Ribonuclease H-like"/>
    <property type="match status" value="1"/>
</dbReference>
<dbReference type="PANTHER" id="PTHR32166">
    <property type="entry name" value="OSJNBA0013A04.12 PROTEIN"/>
    <property type="match status" value="1"/>
</dbReference>
<dbReference type="Proteomes" id="UP001515500">
    <property type="component" value="Unplaced"/>
</dbReference>
<name>A0AB40B244_DIOCR</name>
<feature type="region of interest" description="Disordered" evidence="1">
    <location>
        <begin position="364"/>
        <end position="406"/>
    </location>
</feature>
<evidence type="ECO:0000313" key="3">
    <source>
        <dbReference type="Proteomes" id="UP001515500"/>
    </source>
</evidence>
<sequence>MDSSAAIFRVIITCCLSETIDEICGSSAQNVAGAVDIQTEHPEEWNETANNNNNTGTENVVHMVIDNAANYVAAGRLLEQEFATLYWSPCAVHCINLMLQDIGKLDEHTNGKEILHPAPTRFATNFIALQSILSQKDAIQAMVTSKEWTTLAYAKERAKKKFVDHVLDSSFWKECVVIVKVTEPLVRVLRIVDGDDRLAMGFIYEAINKAREEMRKRFQSRKKRVEPHLKIVDSRWDRQLHKNLHAVGYWLNPRFQYNNQEMENHKHTISGLLDVIERYSNENLDLRSMLTSEMKFFRKAQGDFGRRNHLKGRNFDPLNFEDFDEIGDWVLEEEPNILSSSELKDFSQHLASCDINIQDNDDLNMDAIFNDDDDDDDDDDESHETNGIEANLGTNSISPFPWPPMD</sequence>
<feature type="compositionally biased region" description="Acidic residues" evidence="1">
    <location>
        <begin position="364"/>
        <end position="382"/>
    </location>
</feature>
<dbReference type="Pfam" id="PF04937">
    <property type="entry name" value="DUF659"/>
    <property type="match status" value="1"/>
</dbReference>
<evidence type="ECO:0000259" key="2">
    <source>
        <dbReference type="Pfam" id="PF04937"/>
    </source>
</evidence>
<evidence type="ECO:0000313" key="4">
    <source>
        <dbReference type="RefSeq" id="XP_039120779.1"/>
    </source>
</evidence>
<gene>
    <name evidence="4" type="primary">LOC120257366</name>
</gene>
<organism evidence="3 4">
    <name type="scientific">Dioscorea cayennensis subsp. rotundata</name>
    <name type="common">White Guinea yam</name>
    <name type="synonym">Dioscorea rotundata</name>
    <dbReference type="NCBI Taxonomy" id="55577"/>
    <lineage>
        <taxon>Eukaryota</taxon>
        <taxon>Viridiplantae</taxon>
        <taxon>Streptophyta</taxon>
        <taxon>Embryophyta</taxon>
        <taxon>Tracheophyta</taxon>
        <taxon>Spermatophyta</taxon>
        <taxon>Magnoliopsida</taxon>
        <taxon>Liliopsida</taxon>
        <taxon>Dioscoreales</taxon>
        <taxon>Dioscoreaceae</taxon>
        <taxon>Dioscorea</taxon>
    </lineage>
</organism>
<dbReference type="InterPro" id="IPR007021">
    <property type="entry name" value="DUF659"/>
</dbReference>
<feature type="domain" description="DUF659" evidence="2">
    <location>
        <begin position="55"/>
        <end position="106"/>
    </location>
</feature>